<protein>
    <submittedName>
        <fullName evidence="5">Putative secreted protein</fullName>
    </submittedName>
</protein>
<dbReference type="Pfam" id="PF03573">
    <property type="entry name" value="OprD"/>
    <property type="match status" value="1"/>
</dbReference>
<dbReference type="PANTHER" id="PTHR34596:SF2">
    <property type="entry name" value="CHITOPORIN"/>
    <property type="match status" value="1"/>
</dbReference>
<evidence type="ECO:0000313" key="5">
    <source>
        <dbReference type="EMBL" id="SOS32401.1"/>
    </source>
</evidence>
<accession>A0A2K4W933</accession>
<keyword evidence="2" id="KW-0813">Transport</keyword>
<dbReference type="InterPro" id="IPR005318">
    <property type="entry name" value="OM_porin_bac"/>
</dbReference>
<reference evidence="5 6" key="1">
    <citation type="submission" date="2017-11" db="EMBL/GenBank/DDBJ databases">
        <authorList>
            <person name="Han C.G."/>
        </authorList>
    </citation>
    <scope>NUCLEOTIDE SEQUENCE [LARGE SCALE GENOMIC DNA]</scope>
    <source>
        <strain evidence="5">CFBP6411</strain>
    </source>
</reference>
<evidence type="ECO:0000256" key="2">
    <source>
        <dbReference type="ARBA" id="ARBA00022448"/>
    </source>
</evidence>
<dbReference type="Gene3D" id="2.40.160.10">
    <property type="entry name" value="Porin"/>
    <property type="match status" value="1"/>
</dbReference>
<dbReference type="Proteomes" id="UP000238093">
    <property type="component" value="Chromosome I"/>
</dbReference>
<feature type="signal peptide" evidence="4">
    <location>
        <begin position="1"/>
        <end position="27"/>
    </location>
</feature>
<dbReference type="RefSeq" id="WP_104698294.1">
    <property type="nucleotide sequence ID" value="NZ_LT963408.1"/>
</dbReference>
<dbReference type="GO" id="GO:0016020">
    <property type="term" value="C:membrane"/>
    <property type="evidence" value="ECO:0007669"/>
    <property type="project" value="InterPro"/>
</dbReference>
<dbReference type="PANTHER" id="PTHR34596">
    <property type="entry name" value="CHITOPORIN"/>
    <property type="match status" value="1"/>
</dbReference>
<dbReference type="GO" id="GO:0015288">
    <property type="term" value="F:porin activity"/>
    <property type="evidence" value="ECO:0007669"/>
    <property type="project" value="TreeGrafter"/>
</dbReference>
<evidence type="ECO:0000256" key="3">
    <source>
        <dbReference type="ARBA" id="ARBA00022729"/>
    </source>
</evidence>
<keyword evidence="3 4" id="KW-0732">Signal</keyword>
<comment type="similarity">
    <text evidence="1">Belongs to the outer membrane porin (Opr) (TC 1.B.25) family.</text>
</comment>
<dbReference type="AlphaFoldDB" id="A0A2K4W933"/>
<proteinExistence type="inferred from homology"/>
<feature type="chain" id="PRO_5014325620" evidence="4">
    <location>
        <begin position="28"/>
        <end position="172"/>
    </location>
</feature>
<dbReference type="InterPro" id="IPR023614">
    <property type="entry name" value="Porin_dom_sf"/>
</dbReference>
<dbReference type="EMBL" id="LT963408">
    <property type="protein sequence ID" value="SOS32401.1"/>
    <property type="molecule type" value="Genomic_DNA"/>
</dbReference>
<evidence type="ECO:0000313" key="6">
    <source>
        <dbReference type="Proteomes" id="UP000238093"/>
    </source>
</evidence>
<evidence type="ECO:0000256" key="1">
    <source>
        <dbReference type="ARBA" id="ARBA00009075"/>
    </source>
</evidence>
<organism evidence="5 6">
    <name type="scientific">Pseudomonas syringae group genomosp. 3</name>
    <dbReference type="NCBI Taxonomy" id="251701"/>
    <lineage>
        <taxon>Bacteria</taxon>
        <taxon>Pseudomonadati</taxon>
        <taxon>Pseudomonadota</taxon>
        <taxon>Gammaproteobacteria</taxon>
        <taxon>Pseudomonadales</taxon>
        <taxon>Pseudomonadaceae</taxon>
        <taxon>Pseudomonas</taxon>
    </lineage>
</organism>
<gene>
    <name evidence="5" type="ORF">CFBP6411_01041</name>
</gene>
<evidence type="ECO:0000256" key="4">
    <source>
        <dbReference type="SAM" id="SignalP"/>
    </source>
</evidence>
<name>A0A2K4W933_9PSED</name>
<sequence length="172" mass="18090">MGTLKLTKLAACVAGSVAVLGVPAVMADQAESKGFIEDSSLKITSRTLYFDRDWHNSGSANNYSRDTGEGLTARFASGFTQGTVGFGIDSFALAGIKFDGGDGNNASASYPKDSDGHTEDNFSKAGVALKMRVSNTVLKAGDQFVALPVFATDTGRLLPESARVCSRFHVTH</sequence>